<protein>
    <submittedName>
        <fullName evidence="2">Uncharacterized protein</fullName>
    </submittedName>
</protein>
<organism evidence="2 3">
    <name type="scientific">Araneus ventricosus</name>
    <name type="common">Orbweaver spider</name>
    <name type="synonym">Epeira ventricosa</name>
    <dbReference type="NCBI Taxonomy" id="182803"/>
    <lineage>
        <taxon>Eukaryota</taxon>
        <taxon>Metazoa</taxon>
        <taxon>Ecdysozoa</taxon>
        <taxon>Arthropoda</taxon>
        <taxon>Chelicerata</taxon>
        <taxon>Arachnida</taxon>
        <taxon>Araneae</taxon>
        <taxon>Araneomorphae</taxon>
        <taxon>Entelegynae</taxon>
        <taxon>Araneoidea</taxon>
        <taxon>Araneidae</taxon>
        <taxon>Araneus</taxon>
    </lineage>
</organism>
<comment type="caution">
    <text evidence="2">The sequence shown here is derived from an EMBL/GenBank/DDBJ whole genome shotgun (WGS) entry which is preliminary data.</text>
</comment>
<sequence>MDIGFVQGKSDNLPRIDSTMMAKKRDTKRPARKLSHKKSCSRLPLNAFSNRNTALYYTIIDFALGKTGRFSKASGSNKLKRGLSDIPRRRCDFCHTRKNEKLRN</sequence>
<evidence type="ECO:0000313" key="3">
    <source>
        <dbReference type="Proteomes" id="UP000499080"/>
    </source>
</evidence>
<evidence type="ECO:0000256" key="1">
    <source>
        <dbReference type="SAM" id="MobiDB-lite"/>
    </source>
</evidence>
<dbReference type="Proteomes" id="UP000499080">
    <property type="component" value="Unassembled WGS sequence"/>
</dbReference>
<evidence type="ECO:0000313" key="2">
    <source>
        <dbReference type="EMBL" id="GBL94999.1"/>
    </source>
</evidence>
<keyword evidence="3" id="KW-1185">Reference proteome</keyword>
<dbReference type="EMBL" id="BGPR01000107">
    <property type="protein sequence ID" value="GBL94999.1"/>
    <property type="molecule type" value="Genomic_DNA"/>
</dbReference>
<reference evidence="2 3" key="1">
    <citation type="journal article" date="2019" name="Sci. Rep.">
        <title>Orb-weaving spider Araneus ventricosus genome elucidates the spidroin gene catalogue.</title>
        <authorList>
            <person name="Kono N."/>
            <person name="Nakamura H."/>
            <person name="Ohtoshi R."/>
            <person name="Moran D.A.P."/>
            <person name="Shinohara A."/>
            <person name="Yoshida Y."/>
            <person name="Fujiwara M."/>
            <person name="Mori M."/>
            <person name="Tomita M."/>
            <person name="Arakawa K."/>
        </authorList>
    </citation>
    <scope>NUCLEOTIDE SEQUENCE [LARGE SCALE GENOMIC DNA]</scope>
</reference>
<proteinExistence type="predicted"/>
<feature type="region of interest" description="Disordered" evidence="1">
    <location>
        <begin position="1"/>
        <end position="36"/>
    </location>
</feature>
<accession>A0A4Y2BTH2</accession>
<gene>
    <name evidence="2" type="ORF">AVEN_187507_1</name>
</gene>
<feature type="compositionally biased region" description="Basic residues" evidence="1">
    <location>
        <begin position="25"/>
        <end position="36"/>
    </location>
</feature>
<dbReference type="AlphaFoldDB" id="A0A4Y2BTH2"/>
<name>A0A4Y2BTH2_ARAVE</name>